<proteinExistence type="predicted"/>
<name>A0A1C1CUA0_9EURO</name>
<dbReference type="AlphaFoldDB" id="A0A1C1CUA0"/>
<evidence type="ECO:0000313" key="1">
    <source>
        <dbReference type="EMBL" id="OCT52078.1"/>
    </source>
</evidence>
<dbReference type="EMBL" id="LGRB01000009">
    <property type="protein sequence ID" value="OCT52078.1"/>
    <property type="molecule type" value="Genomic_DNA"/>
</dbReference>
<protein>
    <submittedName>
        <fullName evidence="1">Uncharacterized protein</fullName>
    </submittedName>
</protein>
<organism evidence="1 2">
    <name type="scientific">Cladophialophora carrionii</name>
    <dbReference type="NCBI Taxonomy" id="86049"/>
    <lineage>
        <taxon>Eukaryota</taxon>
        <taxon>Fungi</taxon>
        <taxon>Dikarya</taxon>
        <taxon>Ascomycota</taxon>
        <taxon>Pezizomycotina</taxon>
        <taxon>Eurotiomycetes</taxon>
        <taxon>Chaetothyriomycetidae</taxon>
        <taxon>Chaetothyriales</taxon>
        <taxon>Herpotrichiellaceae</taxon>
        <taxon>Cladophialophora</taxon>
    </lineage>
</organism>
<reference evidence="2" key="1">
    <citation type="submission" date="2015-07" db="EMBL/GenBank/DDBJ databases">
        <authorList>
            <person name="Teixeira M.M."/>
            <person name="Souza R.C."/>
            <person name="Almeida L.G."/>
            <person name="Vicente V.A."/>
            <person name="de Hoog S."/>
            <person name="Bocca A.L."/>
            <person name="de Almeida S.R."/>
            <person name="Vasconcelos A.T."/>
            <person name="Felipe M.S."/>
        </authorList>
    </citation>
    <scope>NUCLEOTIDE SEQUENCE [LARGE SCALE GENOMIC DNA]</scope>
    <source>
        <strain evidence="2">KSF</strain>
    </source>
</reference>
<dbReference type="VEuPathDB" id="FungiDB:CLCR_09190"/>
<keyword evidence="2" id="KW-1185">Reference proteome</keyword>
<comment type="caution">
    <text evidence="1">The sequence shown here is derived from an EMBL/GenBank/DDBJ whole genome shotgun (WGS) entry which is preliminary data.</text>
</comment>
<accession>A0A1C1CUA0</accession>
<dbReference type="Proteomes" id="UP000094526">
    <property type="component" value="Unassembled WGS sequence"/>
</dbReference>
<sequence>MAQSESCRGSPVSLRALMSDGAKHDGLHTMLHEMDGGNVPKAGRISSTLHGCGLVWHEARFKQGQAGGLRNAFLANEQSQALWLVSITLAGANGRHSLRTGRQVPRPEFQVFRKHPLKVVVTPQSSSAVPGDINCAIELPADTLLVLRRKGFGTRLSGMYERDEPAEAAPPVIRGG</sequence>
<gene>
    <name evidence="1" type="ORF">CLCR_09190</name>
</gene>
<evidence type="ECO:0000313" key="2">
    <source>
        <dbReference type="Proteomes" id="UP000094526"/>
    </source>
</evidence>